<dbReference type="SMART" id="SM00382">
    <property type="entry name" value="AAA"/>
    <property type="match status" value="1"/>
</dbReference>
<keyword evidence="2" id="KW-0067">ATP-binding</keyword>
<dbReference type="InterPro" id="IPR002078">
    <property type="entry name" value="Sigma_54_int"/>
</dbReference>
<accession>A0A810CG40</accession>
<keyword evidence="1" id="KW-0547">Nucleotide-binding</keyword>
<dbReference type="GO" id="GO:0000160">
    <property type="term" value="P:phosphorelay signal transduction system"/>
    <property type="evidence" value="ECO:0007669"/>
    <property type="project" value="UniProtKB-KW"/>
</dbReference>
<keyword evidence="6" id="KW-0804">Transcription</keyword>
<dbReference type="Pfam" id="PF01590">
    <property type="entry name" value="GAF"/>
    <property type="match status" value="1"/>
</dbReference>
<dbReference type="GO" id="GO:0003677">
    <property type="term" value="F:DNA binding"/>
    <property type="evidence" value="ECO:0007669"/>
    <property type="project" value="UniProtKB-KW"/>
</dbReference>
<dbReference type="Gene3D" id="3.40.50.300">
    <property type="entry name" value="P-loop containing nucleotide triphosphate hydrolases"/>
    <property type="match status" value="1"/>
</dbReference>
<dbReference type="InterPro" id="IPR025943">
    <property type="entry name" value="Sigma_54_int_dom_ATP-bd_2"/>
</dbReference>
<protein>
    <recommendedName>
        <fullName evidence="8">Sigma-54 factor interaction domain-containing protein</fullName>
    </recommendedName>
</protein>
<evidence type="ECO:0000256" key="3">
    <source>
        <dbReference type="ARBA" id="ARBA00023012"/>
    </source>
</evidence>
<dbReference type="PANTHER" id="PTHR32071">
    <property type="entry name" value="TRANSCRIPTIONAL REGULATORY PROTEIN"/>
    <property type="match status" value="1"/>
</dbReference>
<dbReference type="AlphaFoldDB" id="A0A810CG40"/>
<dbReference type="InterPro" id="IPR025662">
    <property type="entry name" value="Sigma_54_int_dom_ATP-bd_1"/>
</dbReference>
<gene>
    <name evidence="9" type="ORF">XF9B_76120</name>
</gene>
<feature type="region of interest" description="Disordered" evidence="7">
    <location>
        <begin position="566"/>
        <end position="588"/>
    </location>
</feature>
<dbReference type="InterPro" id="IPR029016">
    <property type="entry name" value="GAF-like_dom_sf"/>
</dbReference>
<keyword evidence="3" id="KW-0902">Two-component regulatory system</keyword>
<dbReference type="Gene3D" id="3.30.450.40">
    <property type="match status" value="1"/>
</dbReference>
<evidence type="ECO:0000256" key="2">
    <source>
        <dbReference type="ARBA" id="ARBA00022840"/>
    </source>
</evidence>
<dbReference type="GO" id="GO:0006355">
    <property type="term" value="P:regulation of DNA-templated transcription"/>
    <property type="evidence" value="ECO:0007669"/>
    <property type="project" value="InterPro"/>
</dbReference>
<organism evidence="9">
    <name type="scientific">Bradyrhizobium diazoefficiens</name>
    <dbReference type="NCBI Taxonomy" id="1355477"/>
    <lineage>
        <taxon>Bacteria</taxon>
        <taxon>Pseudomonadati</taxon>
        <taxon>Pseudomonadota</taxon>
        <taxon>Alphaproteobacteria</taxon>
        <taxon>Hyphomicrobiales</taxon>
        <taxon>Nitrobacteraceae</taxon>
        <taxon>Bradyrhizobium</taxon>
    </lineage>
</organism>
<evidence type="ECO:0000256" key="5">
    <source>
        <dbReference type="ARBA" id="ARBA00023159"/>
    </source>
</evidence>
<evidence type="ECO:0000256" key="7">
    <source>
        <dbReference type="SAM" id="MobiDB-lite"/>
    </source>
</evidence>
<dbReference type="GO" id="GO:0005524">
    <property type="term" value="F:ATP binding"/>
    <property type="evidence" value="ECO:0007669"/>
    <property type="project" value="UniProtKB-KW"/>
</dbReference>
<keyword evidence="4" id="KW-0805">Transcription regulation</keyword>
<dbReference type="InterPro" id="IPR003593">
    <property type="entry name" value="AAA+_ATPase"/>
</dbReference>
<dbReference type="FunFam" id="3.40.50.300:FF:000006">
    <property type="entry name" value="DNA-binding transcriptional regulator NtrC"/>
    <property type="match status" value="1"/>
</dbReference>
<dbReference type="PROSITE" id="PS00676">
    <property type="entry name" value="SIGMA54_INTERACT_2"/>
    <property type="match status" value="1"/>
</dbReference>
<sequence>MASLSASNHVARVLSVANHVADVDASSRIANSWRRCLISHKLDPARQGPPQTLTEAEIRHVAEPMEETIRLATPELDDLARVLRDAGYCVNLADVNATMLFSRLPGEADAKMFLDWKIYTGSNFAETFEGTNGLGTALAEQKPILVHRDEHFRAQWHMFSCAVAPLFDQAGRLAGAINITSCREDLERAAHQLALAVTMEATRRMEGAIFRGHFRNAWIATVPGDGGSGLLAYDDDRRIVGACRSARALLGLTDGMIASGIDLSRYVKFDHHAARSADDVVELRRADGSPLGEGHVAPPLRAKSFTGPHAPRRDATIDRFDDLHRLAGRDPGLMRSVKRLRSIGDRNLPVLLHGETGVGKDVFARAIHAASNRARNHYVALNCAAMPESLIDAELFGYEAGAFTGARREGSKGLIVQADGGTLFLDEIGDMPIALQTRLLRVLENREVWPLGALKPVPVDIRLISATHRDLGRMAEEGAFRADLYFRLRGMEVKLPSLRERADRDDIIRQIARGSAELPPLGRGLGAAVGLSVSRQHAPAPPCAAACRLHGGERCRHRCRSRSAAVRRPCGGAGPRGGRARDDRRGAAQAWRSCDRGGACAEAQPRDAVSQDQAPEDRDRAVALSVGDERGASRGLSPLPACGERPTREARRVRGTLRESNCHHPRRDSPSPRKRGEGAHRRRPYEKSVQLRCLESRSPTETVPRISWGTWKLLRR</sequence>
<dbReference type="PROSITE" id="PS00675">
    <property type="entry name" value="SIGMA54_INTERACT_1"/>
    <property type="match status" value="1"/>
</dbReference>
<evidence type="ECO:0000313" key="9">
    <source>
        <dbReference type="EMBL" id="BCE86191.1"/>
    </source>
</evidence>
<evidence type="ECO:0000256" key="6">
    <source>
        <dbReference type="ARBA" id="ARBA00023163"/>
    </source>
</evidence>
<dbReference type="PROSITE" id="PS50045">
    <property type="entry name" value="SIGMA54_INTERACT_4"/>
    <property type="match status" value="1"/>
</dbReference>
<dbReference type="PANTHER" id="PTHR32071:SF77">
    <property type="entry name" value="TRANSCRIPTIONAL REGULATORY PROTEIN"/>
    <property type="match status" value="1"/>
</dbReference>
<feature type="region of interest" description="Disordered" evidence="7">
    <location>
        <begin position="602"/>
        <end position="688"/>
    </location>
</feature>
<evidence type="ECO:0000256" key="1">
    <source>
        <dbReference type="ARBA" id="ARBA00022741"/>
    </source>
</evidence>
<proteinExistence type="predicted"/>
<evidence type="ECO:0000256" key="4">
    <source>
        <dbReference type="ARBA" id="ARBA00023015"/>
    </source>
</evidence>
<dbReference type="SUPFAM" id="SSF52540">
    <property type="entry name" value="P-loop containing nucleoside triphosphate hydrolases"/>
    <property type="match status" value="1"/>
</dbReference>
<keyword evidence="5" id="KW-0010">Activator</keyword>
<feature type="compositionally biased region" description="Basic and acidic residues" evidence="7">
    <location>
        <begin position="645"/>
        <end position="679"/>
    </location>
</feature>
<feature type="domain" description="Sigma-54 factor interaction" evidence="8">
    <location>
        <begin position="326"/>
        <end position="507"/>
    </location>
</feature>
<dbReference type="Pfam" id="PF00158">
    <property type="entry name" value="Sigma54_activat"/>
    <property type="match status" value="1"/>
</dbReference>
<name>A0A810CG40_9BRAD</name>
<dbReference type="InterPro" id="IPR003018">
    <property type="entry name" value="GAF"/>
</dbReference>
<dbReference type="InterPro" id="IPR027417">
    <property type="entry name" value="P-loop_NTPase"/>
</dbReference>
<feature type="compositionally biased region" description="Basic and acidic residues" evidence="7">
    <location>
        <begin position="615"/>
        <end position="632"/>
    </location>
</feature>
<dbReference type="EMBL" id="AP023098">
    <property type="protein sequence ID" value="BCE86191.1"/>
    <property type="molecule type" value="Genomic_DNA"/>
</dbReference>
<dbReference type="CDD" id="cd00009">
    <property type="entry name" value="AAA"/>
    <property type="match status" value="1"/>
</dbReference>
<reference evidence="9" key="1">
    <citation type="submission" date="2020-05" db="EMBL/GenBank/DDBJ databases">
        <title>Complete genome sequence of Bradyrhizobium diazoefficiens XF9 isolated from soybean nodule.</title>
        <authorList>
            <person name="Noda R."/>
            <person name="Kakizaki K."/>
            <person name="Minamisawa K."/>
        </authorList>
    </citation>
    <scope>NUCLEOTIDE SEQUENCE</scope>
    <source>
        <strain evidence="9">XF9</strain>
    </source>
</reference>
<evidence type="ECO:0000259" key="8">
    <source>
        <dbReference type="PROSITE" id="PS50045"/>
    </source>
</evidence>